<dbReference type="GO" id="GO:0005743">
    <property type="term" value="C:mitochondrial inner membrane"/>
    <property type="evidence" value="ECO:0007669"/>
    <property type="project" value="UniProtKB-SubCell"/>
</dbReference>
<dbReference type="PRINTS" id="PR00979">
    <property type="entry name" value="TAFAZZIN"/>
</dbReference>
<evidence type="ECO:0000256" key="10">
    <source>
        <dbReference type="ARBA" id="ARBA00024323"/>
    </source>
</evidence>
<gene>
    <name evidence="14" type="ORF">PBRASI_LOCUS6541</name>
</gene>
<protein>
    <recommendedName>
        <fullName evidence="12">Tafazzin family protein</fullName>
    </recommendedName>
</protein>
<dbReference type="Proteomes" id="UP000789739">
    <property type="component" value="Unassembled WGS sequence"/>
</dbReference>
<keyword evidence="7" id="KW-0496">Mitochondrion</keyword>
<dbReference type="InterPro" id="IPR000872">
    <property type="entry name" value="Tafazzin"/>
</dbReference>
<comment type="caution">
    <text evidence="14">The sequence shown here is derived from an EMBL/GenBank/DDBJ whole genome shotgun (WGS) entry which is preliminary data.</text>
</comment>
<dbReference type="GO" id="GO:0047184">
    <property type="term" value="F:1-acylglycerophosphocholine O-acyltransferase activity"/>
    <property type="evidence" value="ECO:0007669"/>
    <property type="project" value="TreeGrafter"/>
</dbReference>
<dbReference type="PANTHER" id="PTHR12497:SF0">
    <property type="entry name" value="TAFAZZIN"/>
    <property type="match status" value="1"/>
</dbReference>
<evidence type="ECO:0000256" key="8">
    <source>
        <dbReference type="ARBA" id="ARBA00023136"/>
    </source>
</evidence>
<dbReference type="EMBL" id="CAJVPI010000879">
    <property type="protein sequence ID" value="CAG8579508.1"/>
    <property type="molecule type" value="Genomic_DNA"/>
</dbReference>
<dbReference type="Pfam" id="PF01553">
    <property type="entry name" value="Acyltransferase"/>
    <property type="match status" value="1"/>
</dbReference>
<feature type="domain" description="Phospholipid/glycerol acyltransferase" evidence="13">
    <location>
        <begin position="97"/>
        <end position="221"/>
    </location>
</feature>
<keyword evidence="6" id="KW-0443">Lipid metabolism</keyword>
<dbReference type="GO" id="GO:0035965">
    <property type="term" value="P:cardiolipin acyl-chain remodeling"/>
    <property type="evidence" value="ECO:0007669"/>
    <property type="project" value="TreeGrafter"/>
</dbReference>
<dbReference type="SMART" id="SM00563">
    <property type="entry name" value="PlsC"/>
    <property type="match status" value="1"/>
</dbReference>
<evidence type="ECO:0000256" key="5">
    <source>
        <dbReference type="ARBA" id="ARBA00022792"/>
    </source>
</evidence>
<keyword evidence="4" id="KW-1000">Mitochondrion outer membrane</keyword>
<name>A0A9N9BTT8_9GLOM</name>
<evidence type="ECO:0000256" key="7">
    <source>
        <dbReference type="ARBA" id="ARBA00023128"/>
    </source>
</evidence>
<comment type="catalytic activity">
    <reaction evidence="11">
        <text>1'-[1,2-diacyl-sn-glycero-3-phospho],3'-[1-acyl-sn-glycero-3-phospho]-glycerol + a 1,2-diacyl-sn-glycero-3-phosphocholine = a cardiolipin + a 1-acyl-sn-glycero-3-phosphocholine</text>
        <dbReference type="Rhea" id="RHEA:33731"/>
        <dbReference type="ChEBI" id="CHEBI:57643"/>
        <dbReference type="ChEBI" id="CHEBI:58168"/>
        <dbReference type="ChEBI" id="CHEBI:62237"/>
        <dbReference type="ChEBI" id="CHEBI:64743"/>
    </reaction>
    <physiologicalReaction direction="left-to-right" evidence="11">
        <dbReference type="Rhea" id="RHEA:33732"/>
    </physiologicalReaction>
    <physiologicalReaction direction="right-to-left" evidence="11">
        <dbReference type="Rhea" id="RHEA:33733"/>
    </physiologicalReaction>
</comment>
<dbReference type="SUPFAM" id="SSF69593">
    <property type="entry name" value="Glycerol-3-phosphate (1)-acyltransferase"/>
    <property type="match status" value="1"/>
</dbReference>
<evidence type="ECO:0000256" key="11">
    <source>
        <dbReference type="ARBA" id="ARBA00047906"/>
    </source>
</evidence>
<keyword evidence="3" id="KW-0808">Transferase</keyword>
<dbReference type="CDD" id="cd07989">
    <property type="entry name" value="LPLAT_AGPAT-like"/>
    <property type="match status" value="1"/>
</dbReference>
<comment type="subcellular location">
    <subcellularLocation>
        <location evidence="1">Mitochondrion inner membrane</location>
        <topology evidence="1">Peripheral membrane protein</topology>
        <orientation evidence="1">Intermembrane side</orientation>
    </subcellularLocation>
    <subcellularLocation>
        <location evidence="10">Mitochondrion outer membrane</location>
        <topology evidence="10">Peripheral membrane protein</topology>
        <orientation evidence="10">Intermembrane side</orientation>
    </subcellularLocation>
</comment>
<accession>A0A9N9BTT8</accession>
<evidence type="ECO:0000256" key="6">
    <source>
        <dbReference type="ARBA" id="ARBA00023098"/>
    </source>
</evidence>
<evidence type="ECO:0000256" key="3">
    <source>
        <dbReference type="ARBA" id="ARBA00022679"/>
    </source>
</evidence>
<keyword evidence="5" id="KW-0999">Mitochondrion inner membrane</keyword>
<dbReference type="GO" id="GO:0007007">
    <property type="term" value="P:inner mitochondrial membrane organization"/>
    <property type="evidence" value="ECO:0007669"/>
    <property type="project" value="TreeGrafter"/>
</dbReference>
<evidence type="ECO:0000313" key="14">
    <source>
        <dbReference type="EMBL" id="CAG8579508.1"/>
    </source>
</evidence>
<sequence length="296" mass="33694">MVQTNTEVPSNETPFGLDTKCIVKVPKPYYLENNNPRRMLLNRVAGARLWNLASWCTSVSCVVIAKFFLKFCTKSAVVHNEEPFVRVLVDPNRTRPILTVANHCSTVDDPLLWGSLPLSVYKSLRTIRWTLGAQEICFTNPALSYFFSLGRVVPTVRGAGIHQPAMNYALDRLNDGEWVHIFPEGKVNQTANLIRFKWGIGRLLMETNNLPIVVPLWHKGLEDVMPEERDNPFIPLIGKDIKILFGDPIDLKELLAELHEIDETTTRIRITDVIFRAMDELQRKASAIEVEESKSR</sequence>
<dbReference type="GO" id="GO:0005741">
    <property type="term" value="C:mitochondrial outer membrane"/>
    <property type="evidence" value="ECO:0007669"/>
    <property type="project" value="UniProtKB-SubCell"/>
</dbReference>
<evidence type="ECO:0000256" key="4">
    <source>
        <dbReference type="ARBA" id="ARBA00022787"/>
    </source>
</evidence>
<evidence type="ECO:0000256" key="9">
    <source>
        <dbReference type="ARBA" id="ARBA00023315"/>
    </source>
</evidence>
<dbReference type="OrthoDB" id="193467at2759"/>
<proteinExistence type="inferred from homology"/>
<dbReference type="AlphaFoldDB" id="A0A9N9BTT8"/>
<keyword evidence="9" id="KW-0012">Acyltransferase</keyword>
<evidence type="ECO:0000256" key="1">
    <source>
        <dbReference type="ARBA" id="ARBA00004137"/>
    </source>
</evidence>
<evidence type="ECO:0000256" key="12">
    <source>
        <dbReference type="RuleBase" id="RU365062"/>
    </source>
</evidence>
<keyword evidence="8" id="KW-0472">Membrane</keyword>
<comment type="similarity">
    <text evidence="2 12">Belongs to the taffazin family.</text>
</comment>
<evidence type="ECO:0000256" key="2">
    <source>
        <dbReference type="ARBA" id="ARBA00010524"/>
    </source>
</evidence>
<dbReference type="PANTHER" id="PTHR12497">
    <property type="entry name" value="TAZ PROTEIN TAFAZZIN"/>
    <property type="match status" value="1"/>
</dbReference>
<keyword evidence="15" id="KW-1185">Reference proteome</keyword>
<evidence type="ECO:0000313" key="15">
    <source>
        <dbReference type="Proteomes" id="UP000789739"/>
    </source>
</evidence>
<dbReference type="InterPro" id="IPR002123">
    <property type="entry name" value="Plipid/glycerol_acylTrfase"/>
</dbReference>
<evidence type="ECO:0000259" key="13">
    <source>
        <dbReference type="SMART" id="SM00563"/>
    </source>
</evidence>
<reference evidence="14" key="1">
    <citation type="submission" date="2021-06" db="EMBL/GenBank/DDBJ databases">
        <authorList>
            <person name="Kallberg Y."/>
            <person name="Tangrot J."/>
            <person name="Rosling A."/>
        </authorList>
    </citation>
    <scope>NUCLEOTIDE SEQUENCE</scope>
    <source>
        <strain evidence="14">BR232B</strain>
    </source>
</reference>
<organism evidence="14 15">
    <name type="scientific">Paraglomus brasilianum</name>
    <dbReference type="NCBI Taxonomy" id="144538"/>
    <lineage>
        <taxon>Eukaryota</taxon>
        <taxon>Fungi</taxon>
        <taxon>Fungi incertae sedis</taxon>
        <taxon>Mucoromycota</taxon>
        <taxon>Glomeromycotina</taxon>
        <taxon>Glomeromycetes</taxon>
        <taxon>Paraglomerales</taxon>
        <taxon>Paraglomeraceae</taxon>
        <taxon>Paraglomus</taxon>
    </lineage>
</organism>